<evidence type="ECO:0000256" key="1">
    <source>
        <dbReference type="SAM" id="SignalP"/>
    </source>
</evidence>
<dbReference type="EMBL" id="JAAXYH010000004">
    <property type="protein sequence ID" value="NMH65065.1"/>
    <property type="molecule type" value="Genomic_DNA"/>
</dbReference>
<accession>A0A972FRY9</accession>
<feature type="signal peptide" evidence="1">
    <location>
        <begin position="1"/>
        <end position="20"/>
    </location>
</feature>
<dbReference type="Proteomes" id="UP000737113">
    <property type="component" value="Unassembled WGS sequence"/>
</dbReference>
<name>A0A972FRY9_9GAMM</name>
<evidence type="ECO:0000313" key="2">
    <source>
        <dbReference type="EMBL" id="NMH65065.1"/>
    </source>
</evidence>
<organism evidence="2 3">
    <name type="scientific">Shewanella salipaludis</name>
    <dbReference type="NCBI Taxonomy" id="2723052"/>
    <lineage>
        <taxon>Bacteria</taxon>
        <taxon>Pseudomonadati</taxon>
        <taxon>Pseudomonadota</taxon>
        <taxon>Gammaproteobacteria</taxon>
        <taxon>Alteromonadales</taxon>
        <taxon>Shewanellaceae</taxon>
        <taxon>Shewanella</taxon>
    </lineage>
</organism>
<sequence length="267" mass="29112">MKKLISIAVLCGLFSVNAFAAQDNTYQHEAGLDYAANSEDFGDGFWNLGYRYYVTPVAQDKVPYALSGFLAQSSNLGVHYATDSGDANDYRVDGEYVMDSKWFIGASYSRLDTDFVDNNNYGLSLGYYFNDTSAVYANYSRSDTSWDAGFGYGGDVTRDQYSAGIKSFLPLQTTSGVLLEANIAHVAGSGGSQSTNGLNLSADWYVTQSWSVGANYSRDDNDFDSSEIRTAYFLRLTDQISARAMVTKMIDPSGDGVGITLGLNGRF</sequence>
<gene>
    <name evidence="2" type="ORF">HC757_07745</name>
</gene>
<feature type="chain" id="PRO_5037822941" evidence="1">
    <location>
        <begin position="21"/>
        <end position="267"/>
    </location>
</feature>
<dbReference type="Pfam" id="PF16956">
    <property type="entry name" value="Porin_7"/>
    <property type="match status" value="1"/>
</dbReference>
<dbReference type="RefSeq" id="WP_169563753.1">
    <property type="nucleotide sequence ID" value="NZ_JAAXYH010000004.1"/>
</dbReference>
<dbReference type="InterPro" id="IPR031593">
    <property type="entry name" value="Porin_7"/>
</dbReference>
<keyword evidence="3" id="KW-1185">Reference proteome</keyword>
<proteinExistence type="predicted"/>
<keyword evidence="1" id="KW-0732">Signal</keyword>
<evidence type="ECO:0000313" key="3">
    <source>
        <dbReference type="Proteomes" id="UP000737113"/>
    </source>
</evidence>
<reference evidence="2" key="1">
    <citation type="submission" date="2020-04" db="EMBL/GenBank/DDBJ databases">
        <title>Description of Shewanella salipaludis sp. nov., isolated from a salt marsh.</title>
        <authorList>
            <person name="Park S."/>
            <person name="Yoon J.-H."/>
        </authorList>
    </citation>
    <scope>NUCLEOTIDE SEQUENCE</scope>
    <source>
        <strain evidence="2">SHSM-M6</strain>
    </source>
</reference>
<comment type="caution">
    <text evidence="2">The sequence shown here is derived from an EMBL/GenBank/DDBJ whole genome shotgun (WGS) entry which is preliminary data.</text>
</comment>
<protein>
    <submittedName>
        <fullName evidence="2">Porin</fullName>
    </submittedName>
</protein>
<dbReference type="SUPFAM" id="SSF56935">
    <property type="entry name" value="Porins"/>
    <property type="match status" value="1"/>
</dbReference>
<dbReference type="AlphaFoldDB" id="A0A972FRY9"/>